<keyword evidence="5" id="KW-0812">Transmembrane</keyword>
<gene>
    <name evidence="7" type="ORF">PFX98_15870</name>
</gene>
<dbReference type="PANTHER" id="PTHR43531:SF14">
    <property type="entry name" value="METHYL-ACCEPTING CHEMOTAXIS PROTEIN I-RELATED"/>
    <property type="match status" value="1"/>
</dbReference>
<evidence type="ECO:0000259" key="6">
    <source>
        <dbReference type="PROSITE" id="PS50111"/>
    </source>
</evidence>
<dbReference type="FunFam" id="1.10.287.950:FF:000001">
    <property type="entry name" value="Methyl-accepting chemotaxis sensory transducer"/>
    <property type="match status" value="1"/>
</dbReference>
<comment type="similarity">
    <text evidence="3">Belongs to the methyl-accepting chemotaxis (MCP) protein family.</text>
</comment>
<evidence type="ECO:0000313" key="8">
    <source>
        <dbReference type="Proteomes" id="UP001177769"/>
    </source>
</evidence>
<dbReference type="RefSeq" id="WP_285231452.1">
    <property type="nucleotide sequence ID" value="NZ_CP116346.1"/>
</dbReference>
<keyword evidence="5" id="KW-1133">Transmembrane helix</keyword>
<reference evidence="7" key="1">
    <citation type="submission" date="2023-01" db="EMBL/GenBank/DDBJ databases">
        <title>Whole genome sequence of Paucibacter sp. S2-9 isolated from pond sediment.</title>
        <authorList>
            <person name="Jung J.Y."/>
        </authorList>
    </citation>
    <scope>NUCLEOTIDE SEQUENCE</scope>
    <source>
        <strain evidence="7">S2-9</strain>
    </source>
</reference>
<dbReference type="GO" id="GO:0004888">
    <property type="term" value="F:transmembrane signaling receptor activity"/>
    <property type="evidence" value="ECO:0007669"/>
    <property type="project" value="TreeGrafter"/>
</dbReference>
<dbReference type="GO" id="GO:0007165">
    <property type="term" value="P:signal transduction"/>
    <property type="evidence" value="ECO:0007669"/>
    <property type="project" value="UniProtKB-KW"/>
</dbReference>
<dbReference type="EMBL" id="CP116346">
    <property type="protein sequence ID" value="WIT10384.1"/>
    <property type="molecule type" value="Genomic_DNA"/>
</dbReference>
<evidence type="ECO:0000256" key="3">
    <source>
        <dbReference type="ARBA" id="ARBA00029447"/>
    </source>
</evidence>
<dbReference type="SMART" id="SM00283">
    <property type="entry name" value="MA"/>
    <property type="match status" value="1"/>
</dbReference>
<keyword evidence="2" id="KW-0488">Methylation</keyword>
<comment type="subcellular location">
    <subcellularLocation>
        <location evidence="1">Membrane</location>
    </subcellularLocation>
</comment>
<keyword evidence="8" id="KW-1185">Reference proteome</keyword>
<dbReference type="PANTHER" id="PTHR43531">
    <property type="entry name" value="PROTEIN ICFG"/>
    <property type="match status" value="1"/>
</dbReference>
<dbReference type="InterPro" id="IPR051310">
    <property type="entry name" value="MCP_chemotaxis"/>
</dbReference>
<accession>A0AA95SUD6</accession>
<protein>
    <submittedName>
        <fullName evidence="7">Methyl-accepting chemotaxis protein</fullName>
    </submittedName>
</protein>
<dbReference type="PROSITE" id="PS50111">
    <property type="entry name" value="CHEMOTAXIS_TRANSDUC_2"/>
    <property type="match status" value="1"/>
</dbReference>
<dbReference type="Proteomes" id="UP001177769">
    <property type="component" value="Chromosome"/>
</dbReference>
<dbReference type="InterPro" id="IPR004089">
    <property type="entry name" value="MCPsignal_dom"/>
</dbReference>
<organism evidence="7 8">
    <name type="scientific">Paucibacter sediminis</name>
    <dbReference type="NCBI Taxonomy" id="3019553"/>
    <lineage>
        <taxon>Bacteria</taxon>
        <taxon>Pseudomonadati</taxon>
        <taxon>Pseudomonadota</taxon>
        <taxon>Betaproteobacteria</taxon>
        <taxon>Burkholderiales</taxon>
        <taxon>Sphaerotilaceae</taxon>
        <taxon>Roseateles</taxon>
    </lineage>
</organism>
<dbReference type="KEGG" id="pais:PFX98_15870"/>
<feature type="domain" description="Methyl-accepting transducer" evidence="6">
    <location>
        <begin position="311"/>
        <end position="540"/>
    </location>
</feature>
<dbReference type="SUPFAM" id="SSF58104">
    <property type="entry name" value="Methyl-accepting chemotaxis protein (MCP) signaling domain"/>
    <property type="match status" value="1"/>
</dbReference>
<name>A0AA95SUD6_9BURK</name>
<dbReference type="CDD" id="cd11386">
    <property type="entry name" value="MCP_signal"/>
    <property type="match status" value="1"/>
</dbReference>
<sequence>MKTIKQLFATALLATGIVIALLFMAIWRVGAATDTLTQAQSARFLSASLADELRQSSDDLTRLARTYVMTGDAMWEQQYFEVLDIRNGKRPRPEGYEKIYWDFRAAGVDPATSGGRGRSQSLLDTMKQAGFTEAEFGKLKEAAANSDDLVKTETVAMNLVKGLYEDGQGGFTRKGEPDLPRAQAMMHDKAYHAYKAKIMKPVDEFLRMLDQRTEGAVQAAQTAKDRWYALTVLLTLLLLATAMGSLWYARGWIAQRLGGEPHEVVAVVEAIAAGNLVHRFANTSRDAASVMGVLARMVERFSTAVSQVRSGADGVATASSEIALGNSDLSSRTEQQASALQQTAASMEQLGSTVRQNADNAHQANQLALNASQVAVHGGEVVSQVVDTMKGINDSSRRIADIISVIDGIAFQTNILALNAAVEAARAGEQGRGFAVVASEVRGLAQRSAEAAKEIKSLINDSVERVERGSSLVDQAGSTMQDVVSAIRRVTDIMGEISSASSEQSAGVHQVGDAVSQMDKTTQQNAALVEQSAAAAESLQQQAAQLVQAVAVFRLS</sequence>
<evidence type="ECO:0000256" key="4">
    <source>
        <dbReference type="PROSITE-ProRule" id="PRU00284"/>
    </source>
</evidence>
<evidence type="ECO:0000256" key="1">
    <source>
        <dbReference type="ARBA" id="ARBA00004370"/>
    </source>
</evidence>
<dbReference type="Pfam" id="PF00015">
    <property type="entry name" value="MCPsignal"/>
    <property type="match status" value="1"/>
</dbReference>
<evidence type="ECO:0000256" key="5">
    <source>
        <dbReference type="SAM" id="Phobius"/>
    </source>
</evidence>
<dbReference type="Gene3D" id="1.10.287.950">
    <property type="entry name" value="Methyl-accepting chemotaxis protein"/>
    <property type="match status" value="1"/>
</dbReference>
<keyword evidence="5" id="KW-0472">Membrane</keyword>
<keyword evidence="4" id="KW-0807">Transducer</keyword>
<dbReference type="GO" id="GO:0005886">
    <property type="term" value="C:plasma membrane"/>
    <property type="evidence" value="ECO:0007669"/>
    <property type="project" value="TreeGrafter"/>
</dbReference>
<evidence type="ECO:0000313" key="7">
    <source>
        <dbReference type="EMBL" id="WIT10384.1"/>
    </source>
</evidence>
<dbReference type="AlphaFoldDB" id="A0AA95SUD6"/>
<feature type="transmembrane region" description="Helical" evidence="5">
    <location>
        <begin position="227"/>
        <end position="249"/>
    </location>
</feature>
<dbReference type="GO" id="GO:0006935">
    <property type="term" value="P:chemotaxis"/>
    <property type="evidence" value="ECO:0007669"/>
    <property type="project" value="TreeGrafter"/>
</dbReference>
<evidence type="ECO:0000256" key="2">
    <source>
        <dbReference type="ARBA" id="ARBA00022481"/>
    </source>
</evidence>
<proteinExistence type="inferred from homology"/>